<dbReference type="EMBL" id="WOYG01000001">
    <property type="protein sequence ID" value="NLV10250.1"/>
    <property type="molecule type" value="Genomic_DNA"/>
</dbReference>
<dbReference type="AlphaFoldDB" id="A0A847UFE1"/>
<reference evidence="2" key="1">
    <citation type="submission" date="2019-12" db="EMBL/GenBank/DDBJ databases">
        <title>Whole-genome sequence of Halomicrobium mukohataei pws1.</title>
        <authorList>
            <person name="Verma D.K."/>
            <person name="Gopal K."/>
            <person name="Prasad E.S."/>
        </authorList>
    </citation>
    <scope>NUCLEOTIDE SEQUENCE</scope>
    <source>
        <strain evidence="2">Pws1</strain>
    </source>
</reference>
<dbReference type="RefSeq" id="WP_170093975.1">
    <property type="nucleotide sequence ID" value="NZ_WOYG01000001.1"/>
</dbReference>
<feature type="compositionally biased region" description="Low complexity" evidence="1">
    <location>
        <begin position="97"/>
        <end position="106"/>
    </location>
</feature>
<feature type="region of interest" description="Disordered" evidence="1">
    <location>
        <begin position="82"/>
        <end position="106"/>
    </location>
</feature>
<sequence length="322" mass="35438">MSSDEDTEATPLYRRPFLWLFGGIVGLGVIASSSDEDGPDFSSEETDLKELAATIESTDLRAPQNNLVIWSSIDQTLQSVTSSLSEKGVDPDGMPQTRSSTSTPSTGINDIYRALRYYRELRQDLTEADSLRESVEERESITFHTEPLGDGSDPEVRLQNIGSEITAFADTLDGRSPESVPSTTRSLLPNRETVNNQLSQQKAVYERHARLQEQFLSVTSSINSGVDDFEHSSYNSATQAFREARSATTVQVSSSLRSYSLASSTLSLGDYGEIFGLYQSAVDSMIAACTEGMSRAERNEEIDRGLERQFEARSLFADRGSS</sequence>
<protein>
    <submittedName>
        <fullName evidence="2">Uncharacterized protein</fullName>
    </submittedName>
</protein>
<name>A0A847UFE1_9EURY</name>
<dbReference type="OrthoDB" id="221324at2157"/>
<accession>A0A847UFE1</accession>
<comment type="caution">
    <text evidence="2">The sequence shown here is derived from an EMBL/GenBank/DDBJ whole genome shotgun (WGS) entry which is preliminary data.</text>
</comment>
<gene>
    <name evidence="2" type="ORF">GOC74_09945</name>
</gene>
<proteinExistence type="predicted"/>
<organism evidence="2 3">
    <name type="scientific">Halomicrobium mukohataei</name>
    <dbReference type="NCBI Taxonomy" id="57705"/>
    <lineage>
        <taxon>Archaea</taxon>
        <taxon>Methanobacteriati</taxon>
        <taxon>Methanobacteriota</taxon>
        <taxon>Stenosarchaea group</taxon>
        <taxon>Halobacteria</taxon>
        <taxon>Halobacteriales</taxon>
        <taxon>Haloarculaceae</taxon>
        <taxon>Halomicrobium</taxon>
    </lineage>
</organism>
<evidence type="ECO:0000256" key="1">
    <source>
        <dbReference type="SAM" id="MobiDB-lite"/>
    </source>
</evidence>
<evidence type="ECO:0000313" key="3">
    <source>
        <dbReference type="Proteomes" id="UP000608662"/>
    </source>
</evidence>
<evidence type="ECO:0000313" key="2">
    <source>
        <dbReference type="EMBL" id="NLV10250.1"/>
    </source>
</evidence>
<dbReference type="Proteomes" id="UP000608662">
    <property type="component" value="Unassembled WGS sequence"/>
</dbReference>